<accession>A0ABD1K3B8</accession>
<sequence>MLHQLKDVIKGLLRWQHSRGSSDLESNAREMPVEQGKALAHRFQVIESCVGLLGCLCVSYAVWAPYWLDGQGLWTMVNSTSSDSEWAGHSIVKALEFEQVFAVLAFIMSVCSGALCLLFALCWTHDTMHTYSNTRSLLMAGTAHYPTTLLLIILTLTGFFFILSWSFFTHEHLAEIREDIGRLGSSYWLGAVGWATLLAVEPVIFVVEQIMVPDLLSYMMESVGLSSEGYDTIFVGQRSTQKQKQRYDPTLGRYVSVR</sequence>
<evidence type="ECO:0000256" key="1">
    <source>
        <dbReference type="SAM" id="Phobius"/>
    </source>
</evidence>
<feature type="transmembrane region" description="Helical" evidence="1">
    <location>
        <begin position="45"/>
        <end position="68"/>
    </location>
</feature>
<reference evidence="2 3" key="1">
    <citation type="submission" date="2024-09" db="EMBL/GenBank/DDBJ databases">
        <title>A chromosome-level genome assembly of Gray's grenadier anchovy, Coilia grayii.</title>
        <authorList>
            <person name="Fu Z."/>
        </authorList>
    </citation>
    <scope>NUCLEOTIDE SEQUENCE [LARGE SCALE GENOMIC DNA]</scope>
    <source>
        <strain evidence="2">G4</strain>
        <tissue evidence="2">Muscle</tissue>
    </source>
</reference>
<keyword evidence="1" id="KW-0472">Membrane</keyword>
<keyword evidence="3" id="KW-1185">Reference proteome</keyword>
<gene>
    <name evidence="2" type="ORF">ACEWY4_010933</name>
</gene>
<name>A0ABD1K3B8_9TELE</name>
<organism evidence="2 3">
    <name type="scientific">Coilia grayii</name>
    <name type="common">Gray's grenadier anchovy</name>
    <dbReference type="NCBI Taxonomy" id="363190"/>
    <lineage>
        <taxon>Eukaryota</taxon>
        <taxon>Metazoa</taxon>
        <taxon>Chordata</taxon>
        <taxon>Craniata</taxon>
        <taxon>Vertebrata</taxon>
        <taxon>Euteleostomi</taxon>
        <taxon>Actinopterygii</taxon>
        <taxon>Neopterygii</taxon>
        <taxon>Teleostei</taxon>
        <taxon>Clupei</taxon>
        <taxon>Clupeiformes</taxon>
        <taxon>Clupeoidei</taxon>
        <taxon>Engraulidae</taxon>
        <taxon>Coilinae</taxon>
        <taxon>Coilia</taxon>
    </lineage>
</organism>
<keyword evidence="1" id="KW-1133">Transmembrane helix</keyword>
<keyword evidence="1" id="KW-0812">Transmembrane</keyword>
<dbReference type="EMBL" id="JBHFQA010000009">
    <property type="protein sequence ID" value="KAL2093621.1"/>
    <property type="molecule type" value="Genomic_DNA"/>
</dbReference>
<feature type="transmembrane region" description="Helical" evidence="1">
    <location>
        <begin position="100"/>
        <end position="124"/>
    </location>
</feature>
<protein>
    <submittedName>
        <fullName evidence="2">Uncharacterized protein</fullName>
    </submittedName>
</protein>
<dbReference type="AlphaFoldDB" id="A0ABD1K3B8"/>
<evidence type="ECO:0000313" key="2">
    <source>
        <dbReference type="EMBL" id="KAL2093621.1"/>
    </source>
</evidence>
<proteinExistence type="predicted"/>
<feature type="transmembrane region" description="Helical" evidence="1">
    <location>
        <begin position="145"/>
        <end position="167"/>
    </location>
</feature>
<feature type="transmembrane region" description="Helical" evidence="1">
    <location>
        <begin position="187"/>
        <end position="207"/>
    </location>
</feature>
<comment type="caution">
    <text evidence="2">The sequence shown here is derived from an EMBL/GenBank/DDBJ whole genome shotgun (WGS) entry which is preliminary data.</text>
</comment>
<evidence type="ECO:0000313" key="3">
    <source>
        <dbReference type="Proteomes" id="UP001591681"/>
    </source>
</evidence>
<dbReference type="Proteomes" id="UP001591681">
    <property type="component" value="Unassembled WGS sequence"/>
</dbReference>